<dbReference type="PROSITE" id="PS51123">
    <property type="entry name" value="OMPA_2"/>
    <property type="match status" value="1"/>
</dbReference>
<dbReference type="InterPro" id="IPR006665">
    <property type="entry name" value="OmpA-like"/>
</dbReference>
<evidence type="ECO:0000256" key="5">
    <source>
        <dbReference type="SAM" id="Phobius"/>
    </source>
</evidence>
<dbReference type="PRINTS" id="PR01021">
    <property type="entry name" value="OMPADOMAIN"/>
</dbReference>
<reference evidence="7 8" key="1">
    <citation type="journal article" date="2016" name="Genome Biol. Evol.">
        <title>Comparative Genomic Analyses of the Moraxella catarrhalis Serosensitive and Seroresistant Lineages Demonstrate Their Independent Evolution.</title>
        <authorList>
            <person name="Earl J.P."/>
            <person name="de Vries S.P."/>
            <person name="Ahmed A."/>
            <person name="Powell E."/>
            <person name="Schultz M.P."/>
            <person name="Hermans P.W."/>
            <person name="Hill D.J."/>
            <person name="Zhou Z."/>
            <person name="Constantinidou C.I."/>
            <person name="Hu F.Z."/>
            <person name="Bootsma H.J."/>
            <person name="Ehrlich G.D."/>
        </authorList>
    </citation>
    <scope>NUCLEOTIDE SEQUENCE [LARGE SCALE GENOMIC DNA]</scope>
    <source>
        <strain evidence="7 8">Z7542</strain>
    </source>
</reference>
<proteinExistence type="predicted"/>
<keyword evidence="5" id="KW-1133">Transmembrane helix</keyword>
<evidence type="ECO:0000313" key="7">
    <source>
        <dbReference type="EMBL" id="OAU95139.1"/>
    </source>
</evidence>
<feature type="transmembrane region" description="Helical" evidence="5">
    <location>
        <begin position="227"/>
        <end position="248"/>
    </location>
</feature>
<dbReference type="Proteomes" id="UP000078228">
    <property type="component" value="Unassembled WGS sequence"/>
</dbReference>
<evidence type="ECO:0000256" key="1">
    <source>
        <dbReference type="ARBA" id="ARBA00004442"/>
    </source>
</evidence>
<dbReference type="InterPro" id="IPR050330">
    <property type="entry name" value="Bact_OuterMem_StrucFunc"/>
</dbReference>
<evidence type="ECO:0000256" key="2">
    <source>
        <dbReference type="ARBA" id="ARBA00023136"/>
    </source>
</evidence>
<name>A0A198UFM8_MORCA</name>
<comment type="caution">
    <text evidence="7">The sequence shown here is derived from an EMBL/GenBank/DDBJ whole genome shotgun (WGS) entry which is preliminary data.</text>
</comment>
<dbReference type="Gene3D" id="3.30.1330.60">
    <property type="entry name" value="OmpA-like domain"/>
    <property type="match status" value="1"/>
</dbReference>
<dbReference type="PATRIC" id="fig|480.237.peg.2179"/>
<dbReference type="InterPro" id="IPR036737">
    <property type="entry name" value="OmpA-like_sf"/>
</dbReference>
<dbReference type="InterPro" id="IPR006664">
    <property type="entry name" value="OMP_bac"/>
</dbReference>
<keyword evidence="2 4" id="KW-0472">Membrane</keyword>
<keyword evidence="5" id="KW-0812">Transmembrane</keyword>
<dbReference type="AlphaFoldDB" id="A0A198UFM8"/>
<evidence type="ECO:0000256" key="4">
    <source>
        <dbReference type="PROSITE-ProRule" id="PRU00473"/>
    </source>
</evidence>
<protein>
    <recommendedName>
        <fullName evidence="6">OmpA-like domain-containing protein</fullName>
    </recommendedName>
</protein>
<organism evidence="7 8">
    <name type="scientific">Moraxella catarrhalis</name>
    <name type="common">Branhamella catarrhalis</name>
    <dbReference type="NCBI Taxonomy" id="480"/>
    <lineage>
        <taxon>Bacteria</taxon>
        <taxon>Pseudomonadati</taxon>
        <taxon>Pseudomonadota</taxon>
        <taxon>Gammaproteobacteria</taxon>
        <taxon>Moraxellales</taxon>
        <taxon>Moraxellaceae</taxon>
        <taxon>Moraxella</taxon>
    </lineage>
</organism>
<dbReference type="PANTHER" id="PTHR30329:SF21">
    <property type="entry name" value="LIPOPROTEIN YIAD-RELATED"/>
    <property type="match status" value="1"/>
</dbReference>
<evidence type="ECO:0000256" key="3">
    <source>
        <dbReference type="ARBA" id="ARBA00023237"/>
    </source>
</evidence>
<comment type="subcellular location">
    <subcellularLocation>
        <location evidence="1">Cell outer membrane</location>
    </subcellularLocation>
</comment>
<accession>A0A198UFM8</accession>
<dbReference type="PANTHER" id="PTHR30329">
    <property type="entry name" value="STATOR ELEMENT OF FLAGELLAR MOTOR COMPLEX"/>
    <property type="match status" value="1"/>
</dbReference>
<sequence>MLMDNEIFTHFLPMERLMSLINKLNEHITPHVLASIKNQDGDNANKSNLLNAFYAIFAGRLSNEDVYQRANALPDNELEHGHHLLNVAFSDASTGEDQIASLSNQLADEYHVSPVTARTAIATAAPLALARIKEQAGALSVPSFIRNQLAKEDETRLPGWAHALLPAGLFAGTAAAASTPVTPASTVVTEPVATQVVTEPVQPVSKPAHVNTAATDRHYENKEKSPFLKTLLPIIGLIIFAGLAWLLLRACQDKPTPVAAPVATDTAPVVADNAVQADPTQTGVAQAPATLSLSVDETGQALYSHRAQVGSEELAGHIRAAIAQVFGAQDLTIQNTNVHTATMPAAEYLPAILGLMKGVPNSSVVIHDHTVRFNATTPEDVAKLVEGAKNILPADFTVEAEPELDVNTAVADSIETARIAIVALGDTVEENEMDILINALNTQIINFALDSTEIPQENKEILDLAAEKLKAVSETTLRIIGHTDTQGTHEYNQDLSESRAAAVKEYLVSKGVAAERLNTQGASFDYPVASNATEQGRFQNRRIEFVLFQEGETVTQVGHAEDAPAVKAPTEQK</sequence>
<dbReference type="eggNOG" id="COG2885">
    <property type="taxonomic scope" value="Bacteria"/>
</dbReference>
<feature type="domain" description="OmpA-like" evidence="6">
    <location>
        <begin position="433"/>
        <end position="551"/>
    </location>
</feature>
<evidence type="ECO:0000313" key="8">
    <source>
        <dbReference type="Proteomes" id="UP000078228"/>
    </source>
</evidence>
<keyword evidence="3" id="KW-0998">Cell outer membrane</keyword>
<gene>
    <name evidence="7" type="ORF">AO384_1673</name>
</gene>
<dbReference type="EMBL" id="LXHC01000025">
    <property type="protein sequence ID" value="OAU95139.1"/>
    <property type="molecule type" value="Genomic_DNA"/>
</dbReference>
<dbReference type="CDD" id="cd07185">
    <property type="entry name" value="OmpA_C-like"/>
    <property type="match status" value="1"/>
</dbReference>
<dbReference type="Pfam" id="PF00691">
    <property type="entry name" value="OmpA"/>
    <property type="match status" value="1"/>
</dbReference>
<dbReference type="GO" id="GO:0009279">
    <property type="term" value="C:cell outer membrane"/>
    <property type="evidence" value="ECO:0007669"/>
    <property type="project" value="UniProtKB-SubCell"/>
</dbReference>
<evidence type="ECO:0000259" key="6">
    <source>
        <dbReference type="PROSITE" id="PS51123"/>
    </source>
</evidence>
<dbReference type="SUPFAM" id="SSF103088">
    <property type="entry name" value="OmpA-like"/>
    <property type="match status" value="1"/>
</dbReference>
<keyword evidence="8" id="KW-1185">Reference proteome</keyword>